<accession>F8KRJ2</accession>
<evidence type="ECO:0000313" key="2">
    <source>
        <dbReference type="Proteomes" id="UP000008387"/>
    </source>
</evidence>
<proteinExistence type="predicted"/>
<dbReference type="HOGENOM" id="CLU_2954166_0_0_7"/>
<protein>
    <submittedName>
        <fullName evidence="1">Uncharacterized protein</fullName>
    </submittedName>
</protein>
<dbReference type="AlphaFoldDB" id="F8KRJ2"/>
<dbReference type="RefSeq" id="WP_013889870.1">
    <property type="nucleotide sequence ID" value="NC_015674.1"/>
</dbReference>
<keyword evidence="2" id="KW-1185">Reference proteome</keyword>
<gene>
    <name evidence="1" type="ordered locus">HBZC1_03930</name>
</gene>
<dbReference type="Proteomes" id="UP000008387">
    <property type="component" value="Chromosome"/>
</dbReference>
<sequence length="59" mass="6797">MEPILLKRGLRKSKGDSANLSAYSTKFNPTLTSADEPFNWIEPNKTSFKSQVYYDKREP</sequence>
<dbReference type="EMBL" id="FR871757">
    <property type="protein sequence ID" value="CCB79379.1"/>
    <property type="molecule type" value="Genomic_DNA"/>
</dbReference>
<dbReference type="KEGG" id="hbi:HBZC1_03930"/>
<organism evidence="1 2">
    <name type="scientific">Helicobacter bizzozeronii (strain CIII-1)</name>
    <dbReference type="NCBI Taxonomy" id="1002804"/>
    <lineage>
        <taxon>Bacteria</taxon>
        <taxon>Pseudomonadati</taxon>
        <taxon>Campylobacterota</taxon>
        <taxon>Epsilonproteobacteria</taxon>
        <taxon>Campylobacterales</taxon>
        <taxon>Helicobacteraceae</taxon>
        <taxon>Helicobacter</taxon>
    </lineage>
</organism>
<reference evidence="1 2" key="1">
    <citation type="journal article" date="2011" name="J. Bacteriol.">
        <title>Genome sequence of Helicobacter bizzozeronii strain CIII-1, an isolate from human gastric mucosa.</title>
        <authorList>
            <person name="Schott T."/>
            <person name="Rossi M."/>
            <person name="Hanninen M.L."/>
        </authorList>
    </citation>
    <scope>NUCLEOTIDE SEQUENCE [LARGE SCALE GENOMIC DNA]</scope>
    <source>
        <strain evidence="1 2">CIII-1</strain>
    </source>
</reference>
<name>F8KRJ2_HELBC</name>
<dbReference type="STRING" id="1002804.HBZC1_03930"/>
<evidence type="ECO:0000313" key="1">
    <source>
        <dbReference type="EMBL" id="CCB79379.1"/>
    </source>
</evidence>